<name>A0ABY8LGN7_9GAMM</name>
<dbReference type="RefSeq" id="WP_280103482.1">
    <property type="nucleotide sequence ID" value="NZ_CP122961.1"/>
</dbReference>
<dbReference type="EMBL" id="CP122961">
    <property type="protein sequence ID" value="WGI23622.1"/>
    <property type="molecule type" value="Genomic_DNA"/>
</dbReference>
<organism evidence="1 2">
    <name type="scientific">Halomonas alkaliantarctica</name>
    <dbReference type="NCBI Taxonomy" id="232346"/>
    <lineage>
        <taxon>Bacteria</taxon>
        <taxon>Pseudomonadati</taxon>
        <taxon>Pseudomonadota</taxon>
        <taxon>Gammaproteobacteria</taxon>
        <taxon>Oceanospirillales</taxon>
        <taxon>Halomonadaceae</taxon>
        <taxon>Halomonas</taxon>
    </lineage>
</organism>
<sequence length="238" mass="25505">MLNTDPLNSRALAASQPVATVDCIPIVKRLPGSVLNSSPLGSWALNGSGGTLVIGCDDGPQGALFDPLERVEVYLLLIGALRVPMSSFQATMRRTGKSFLQAIVPAGDSVLPALASGALMQVQLGYYYPSVDEYNSLETIALAPLEQIRSDEGPTRFTLTLSGYGDFPQAEPRERLLQGVQTRSINQGVRRVRCNVDLLLRPGNYAVDGDGSTFEVEQIQYFVNANSAAMEVIEVGNG</sequence>
<proteinExistence type="predicted"/>
<reference evidence="1" key="1">
    <citation type="submission" date="2023-04" db="EMBL/GenBank/DDBJ databases">
        <title>Complete genome sequence of Halomonas alkaliantarctica MSP3 isolated from marine sediment, Jeju Island.</title>
        <authorList>
            <person name="Park S.-J."/>
        </authorList>
    </citation>
    <scope>NUCLEOTIDE SEQUENCE</scope>
    <source>
        <strain evidence="1">MSP3</strain>
    </source>
</reference>
<evidence type="ECO:0000313" key="1">
    <source>
        <dbReference type="EMBL" id="WGI23622.1"/>
    </source>
</evidence>
<accession>A0ABY8LGN7</accession>
<keyword evidence="2" id="KW-1185">Reference proteome</keyword>
<dbReference type="Proteomes" id="UP001179830">
    <property type="component" value="Chromosome"/>
</dbReference>
<evidence type="ECO:0000313" key="2">
    <source>
        <dbReference type="Proteomes" id="UP001179830"/>
    </source>
</evidence>
<protein>
    <submittedName>
        <fullName evidence="1">Uncharacterized protein</fullName>
    </submittedName>
</protein>
<gene>
    <name evidence="1" type="ORF">QEN58_09655</name>
</gene>